<dbReference type="SUPFAM" id="SSF159888">
    <property type="entry name" value="YdhG-like"/>
    <property type="match status" value="1"/>
</dbReference>
<gene>
    <name evidence="2" type="ORF">OF122_06315</name>
</gene>
<feature type="domain" description="YdhG-like" evidence="1">
    <location>
        <begin position="19"/>
        <end position="109"/>
    </location>
</feature>
<evidence type="ECO:0000313" key="3">
    <source>
        <dbReference type="Proteomes" id="UP001163882"/>
    </source>
</evidence>
<protein>
    <submittedName>
        <fullName evidence="2">DUF1801 domain-containing protein</fullName>
    </submittedName>
</protein>
<accession>A0ABY6IVR0</accession>
<dbReference type="RefSeq" id="WP_264226958.1">
    <property type="nucleotide sequence ID" value="NZ_CP107716.1"/>
</dbReference>
<dbReference type="InterPro" id="IPR014922">
    <property type="entry name" value="YdhG-like"/>
</dbReference>
<organism evidence="2 3">
    <name type="scientific">Pelagibacterium flavum</name>
    <dbReference type="NCBI Taxonomy" id="2984530"/>
    <lineage>
        <taxon>Bacteria</taxon>
        <taxon>Pseudomonadati</taxon>
        <taxon>Pseudomonadota</taxon>
        <taxon>Alphaproteobacteria</taxon>
        <taxon>Hyphomicrobiales</taxon>
        <taxon>Devosiaceae</taxon>
        <taxon>Pelagibacterium</taxon>
    </lineage>
</organism>
<keyword evidence="3" id="KW-1185">Reference proteome</keyword>
<dbReference type="Pfam" id="PF08818">
    <property type="entry name" value="DUF1801"/>
    <property type="match status" value="1"/>
</dbReference>
<reference evidence="2" key="1">
    <citation type="submission" date="2022-10" db="EMBL/GenBank/DDBJ databases">
        <title>YIM 151497 complete genome.</title>
        <authorList>
            <person name="Chen X."/>
        </authorList>
    </citation>
    <scope>NUCLEOTIDE SEQUENCE</scope>
    <source>
        <strain evidence="2">YIM 151497</strain>
    </source>
</reference>
<sequence length="120" mass="13409">MNRSETVDAWMASYDNPMKPVVEAVRTVVLSADPRVEETIKWQAPTFVYKGNIASFFPKSRKHASLMFHQGASIPGDFASLEGDAKDGRTMKFADLDDVASKADDLTRVVIAWCDMQDHK</sequence>
<proteinExistence type="predicted"/>
<dbReference type="Proteomes" id="UP001163882">
    <property type="component" value="Chromosome"/>
</dbReference>
<evidence type="ECO:0000313" key="2">
    <source>
        <dbReference type="EMBL" id="UYQ73372.1"/>
    </source>
</evidence>
<dbReference type="Gene3D" id="3.90.1150.200">
    <property type="match status" value="1"/>
</dbReference>
<evidence type="ECO:0000259" key="1">
    <source>
        <dbReference type="Pfam" id="PF08818"/>
    </source>
</evidence>
<name>A0ABY6IVR0_9HYPH</name>
<dbReference type="EMBL" id="CP107716">
    <property type="protein sequence ID" value="UYQ73372.1"/>
    <property type="molecule type" value="Genomic_DNA"/>
</dbReference>